<name>A0A0B8QNB5_LACLL</name>
<dbReference type="Proteomes" id="UP000031847">
    <property type="component" value="Unassembled WGS sequence"/>
</dbReference>
<accession>A0A0B8QNB5</accession>
<sequence length="38" mass="4390">MVAHLAPRLSLIANVIKNFYLLAHYNKLKTKKPYGFSE</sequence>
<organism evidence="1 2">
    <name type="scientific">Lactococcus lactis subsp. lactis</name>
    <name type="common">Streptococcus lactis</name>
    <dbReference type="NCBI Taxonomy" id="1360"/>
    <lineage>
        <taxon>Bacteria</taxon>
        <taxon>Bacillati</taxon>
        <taxon>Bacillota</taxon>
        <taxon>Bacilli</taxon>
        <taxon>Lactobacillales</taxon>
        <taxon>Streptococcaceae</taxon>
        <taxon>Lactococcus</taxon>
    </lineage>
</organism>
<dbReference type="EMBL" id="BBSI01000017">
    <property type="protein sequence ID" value="GAM80081.1"/>
    <property type="molecule type" value="Genomic_DNA"/>
</dbReference>
<dbReference type="AlphaFoldDB" id="A0A0B8QNB5"/>
<proteinExistence type="predicted"/>
<gene>
    <name evidence="1" type="ORF">JCM5805K_1190</name>
</gene>
<comment type="caution">
    <text evidence="1">The sequence shown here is derived from an EMBL/GenBank/DDBJ whole genome shotgun (WGS) entry which is preliminary data.</text>
</comment>
<evidence type="ECO:0000313" key="2">
    <source>
        <dbReference type="Proteomes" id="UP000031847"/>
    </source>
</evidence>
<protein>
    <submittedName>
        <fullName evidence="1">Uncharacterized protein</fullName>
    </submittedName>
</protein>
<evidence type="ECO:0000313" key="1">
    <source>
        <dbReference type="EMBL" id="GAM80081.1"/>
    </source>
</evidence>
<reference evidence="1 2" key="1">
    <citation type="submission" date="2015-01" db="EMBL/GenBank/DDBJ databases">
        <title>Lactococcus lactis subsp.lactis JCM 5805 whole genome shotgun sequence.</title>
        <authorList>
            <person name="Fujii T."/>
            <person name="Tomita Y."/>
            <person name="Ikushima S."/>
            <person name="Fujiwara D."/>
        </authorList>
    </citation>
    <scope>NUCLEOTIDE SEQUENCE [LARGE SCALE GENOMIC DNA]</scope>
    <source>
        <strain evidence="1 2">JCM 5805</strain>
    </source>
</reference>